<name>A0A7C9TIK0_9BURK</name>
<keyword evidence="8" id="KW-0547">Nucleotide-binding</keyword>
<organism evidence="10 11">
    <name type="scientific">Ideonella livida</name>
    <dbReference type="NCBI Taxonomy" id="2707176"/>
    <lineage>
        <taxon>Bacteria</taxon>
        <taxon>Pseudomonadati</taxon>
        <taxon>Pseudomonadota</taxon>
        <taxon>Betaproteobacteria</taxon>
        <taxon>Burkholderiales</taxon>
        <taxon>Sphaerotilaceae</taxon>
        <taxon>Ideonella</taxon>
    </lineage>
</organism>
<evidence type="ECO:0000256" key="1">
    <source>
        <dbReference type="ARBA" id="ARBA00005121"/>
    </source>
</evidence>
<feature type="domain" description="Cob(I)alamin adenosyltransferase N-terminal" evidence="9">
    <location>
        <begin position="8"/>
        <end position="31"/>
    </location>
</feature>
<accession>A0A7C9TIK0</accession>
<evidence type="ECO:0000256" key="2">
    <source>
        <dbReference type="ARBA" id="ARBA00007487"/>
    </source>
</evidence>
<comment type="function">
    <text evidence="5 8">Required for both de novo synthesis of the corrin ring for the assimilation of exogenous corrinoids. Participates in the adenosylation of a variety of incomplete and complete corrinoids.</text>
</comment>
<dbReference type="InterPro" id="IPR025826">
    <property type="entry name" value="Co_AT_N_dom"/>
</dbReference>
<dbReference type="CDD" id="cd00561">
    <property type="entry name" value="CobA_ACA"/>
    <property type="match status" value="1"/>
</dbReference>
<dbReference type="InterPro" id="IPR003724">
    <property type="entry name" value="CblAdoTrfase_CobA"/>
</dbReference>
<dbReference type="GO" id="GO:0006779">
    <property type="term" value="P:porphyrin-containing compound biosynthetic process"/>
    <property type="evidence" value="ECO:0007669"/>
    <property type="project" value="UniProtKB-UniRule"/>
</dbReference>
<dbReference type="EMBL" id="JAAGOH010000008">
    <property type="protein sequence ID" value="NDY91300.1"/>
    <property type="molecule type" value="Genomic_DNA"/>
</dbReference>
<dbReference type="PANTHER" id="PTHR46638:SF1">
    <property type="entry name" value="CORRINOID ADENOSYLTRANSFERASE"/>
    <property type="match status" value="1"/>
</dbReference>
<keyword evidence="11" id="KW-1185">Reference proteome</keyword>
<dbReference type="Gene3D" id="3.40.50.300">
    <property type="entry name" value="P-loop containing nucleotide triphosphate hydrolases"/>
    <property type="match status" value="1"/>
</dbReference>
<dbReference type="NCBIfam" id="TIGR00708">
    <property type="entry name" value="cobA"/>
    <property type="match status" value="1"/>
</dbReference>
<dbReference type="GO" id="GO:0009236">
    <property type="term" value="P:cobalamin biosynthetic process"/>
    <property type="evidence" value="ECO:0007669"/>
    <property type="project" value="UniProtKB-UniRule"/>
</dbReference>
<dbReference type="EC" id="2.5.1.17" evidence="3 8"/>
<evidence type="ECO:0000256" key="3">
    <source>
        <dbReference type="ARBA" id="ARBA00012454"/>
    </source>
</evidence>
<evidence type="ECO:0000256" key="6">
    <source>
        <dbReference type="ARBA" id="ARBA00048555"/>
    </source>
</evidence>
<evidence type="ECO:0000256" key="8">
    <source>
        <dbReference type="PIRNR" id="PIRNR015617"/>
    </source>
</evidence>
<keyword evidence="4 8" id="KW-0627">Porphyrin biosynthesis</keyword>
<keyword evidence="8" id="KW-0067">ATP-binding</keyword>
<comment type="pathway">
    <text evidence="1 8">Cofactor biosynthesis; adenosylcobalamin biosynthesis; adenosylcobalamin from cob(II)yrinate a,c-diamide: step 2/7.</text>
</comment>
<evidence type="ECO:0000256" key="5">
    <source>
        <dbReference type="ARBA" id="ARBA00024929"/>
    </source>
</evidence>
<dbReference type="NCBIfam" id="NF004637">
    <property type="entry name" value="PRK05986.1"/>
    <property type="match status" value="1"/>
</dbReference>
<dbReference type="AlphaFoldDB" id="A0A7C9TIK0"/>
<dbReference type="GO" id="GO:0008817">
    <property type="term" value="F:corrinoid adenosyltransferase activity"/>
    <property type="evidence" value="ECO:0007669"/>
    <property type="project" value="UniProtKB-UniRule"/>
</dbReference>
<dbReference type="Pfam" id="PF02572">
    <property type="entry name" value="CobA_CobO_BtuR"/>
    <property type="match status" value="1"/>
</dbReference>
<gene>
    <name evidence="10" type="primary">cobO</name>
    <name evidence="10" type="ORF">G3A44_08870</name>
</gene>
<comment type="similarity">
    <text evidence="2 8">Belongs to the Cob(I)alamin adenosyltransferase family.</text>
</comment>
<dbReference type="PIRSF" id="PIRSF015617">
    <property type="entry name" value="Adensltrnsf_CobA"/>
    <property type="match status" value="1"/>
</dbReference>
<comment type="caution">
    <text evidence="10">The sequence shown here is derived from an EMBL/GenBank/DDBJ whole genome shotgun (WGS) entry which is preliminary data.</text>
</comment>
<evidence type="ECO:0000256" key="4">
    <source>
        <dbReference type="ARBA" id="ARBA00023244"/>
    </source>
</evidence>
<keyword evidence="8 10" id="KW-0808">Transferase</keyword>
<keyword evidence="8" id="KW-0169">Cobalamin biosynthesis</keyword>
<comment type="catalytic activity">
    <reaction evidence="6 8">
        <text>2 cob(II)yrinate a,c diamide + reduced [electron-transfer flavoprotein] + 2 ATP = 2 adenosylcob(III)yrinate a,c-diamide + 2 triphosphate + oxidized [electron-transfer flavoprotein] + 3 H(+)</text>
        <dbReference type="Rhea" id="RHEA:11528"/>
        <dbReference type="Rhea" id="RHEA-COMP:10685"/>
        <dbReference type="Rhea" id="RHEA-COMP:10686"/>
        <dbReference type="ChEBI" id="CHEBI:15378"/>
        <dbReference type="ChEBI" id="CHEBI:18036"/>
        <dbReference type="ChEBI" id="CHEBI:30616"/>
        <dbReference type="ChEBI" id="CHEBI:57692"/>
        <dbReference type="ChEBI" id="CHEBI:58307"/>
        <dbReference type="ChEBI" id="CHEBI:58503"/>
        <dbReference type="ChEBI" id="CHEBI:58537"/>
        <dbReference type="EC" id="2.5.1.17"/>
    </reaction>
</comment>
<keyword evidence="8" id="KW-0963">Cytoplasm</keyword>
<evidence type="ECO:0000313" key="11">
    <source>
        <dbReference type="Proteomes" id="UP000484255"/>
    </source>
</evidence>
<sequence length="208" mass="22838">MNRSDTDTDTDTEARHREKMQRLKAAVDARIAQAQEDTGVLLVLTGPGKGKSSSAFGMVARALGHGMKVGVVQFIKGATPTGEERFFRRFPDEVTYHVTGEGFTWETQNRARDIERAQAGWVLARGLLQREDVPLVVLDELNIVLAHGYLELDTVLADLTARPLHQHVVVTGRGAPPALVELAQTVSDIKVVKHAFRQGIRAQPGLEL</sequence>
<evidence type="ECO:0000256" key="7">
    <source>
        <dbReference type="ARBA" id="ARBA00048692"/>
    </source>
</evidence>
<comment type="subcellular location">
    <subcellularLocation>
        <location evidence="8">Cytoplasm</location>
    </subcellularLocation>
</comment>
<comment type="catalytic activity">
    <reaction evidence="7 8">
        <text>2 cob(II)alamin + reduced [electron-transfer flavoprotein] + 2 ATP = 2 adenosylcob(III)alamin + 2 triphosphate + oxidized [electron-transfer flavoprotein] + 3 H(+)</text>
        <dbReference type="Rhea" id="RHEA:28671"/>
        <dbReference type="Rhea" id="RHEA-COMP:10685"/>
        <dbReference type="Rhea" id="RHEA-COMP:10686"/>
        <dbReference type="ChEBI" id="CHEBI:15378"/>
        <dbReference type="ChEBI" id="CHEBI:16304"/>
        <dbReference type="ChEBI" id="CHEBI:18036"/>
        <dbReference type="ChEBI" id="CHEBI:18408"/>
        <dbReference type="ChEBI" id="CHEBI:30616"/>
        <dbReference type="ChEBI" id="CHEBI:57692"/>
        <dbReference type="ChEBI" id="CHEBI:58307"/>
        <dbReference type="EC" id="2.5.1.17"/>
    </reaction>
</comment>
<dbReference type="RefSeq" id="WP_163457151.1">
    <property type="nucleotide sequence ID" value="NZ_JAAGOH010000008.1"/>
</dbReference>
<evidence type="ECO:0000259" key="9">
    <source>
        <dbReference type="Pfam" id="PF12557"/>
    </source>
</evidence>
<dbReference type="GO" id="GO:0005524">
    <property type="term" value="F:ATP binding"/>
    <property type="evidence" value="ECO:0007669"/>
    <property type="project" value="UniProtKB-UniRule"/>
</dbReference>
<dbReference type="InterPro" id="IPR027417">
    <property type="entry name" value="P-loop_NTPase"/>
</dbReference>
<dbReference type="Proteomes" id="UP000484255">
    <property type="component" value="Unassembled WGS sequence"/>
</dbReference>
<dbReference type="Pfam" id="PF12557">
    <property type="entry name" value="Co_AT_N"/>
    <property type="match status" value="1"/>
</dbReference>
<dbReference type="GO" id="GO:0005737">
    <property type="term" value="C:cytoplasm"/>
    <property type="evidence" value="ECO:0007669"/>
    <property type="project" value="UniProtKB-SubCell"/>
</dbReference>
<dbReference type="SUPFAM" id="SSF52540">
    <property type="entry name" value="P-loop containing nucleoside triphosphate hydrolases"/>
    <property type="match status" value="1"/>
</dbReference>
<reference evidence="10 11" key="1">
    <citation type="submission" date="2020-02" db="EMBL/GenBank/DDBJ databases">
        <title>Ideonella bacterium strain TBM-1.</title>
        <authorList>
            <person name="Chen W.-M."/>
        </authorList>
    </citation>
    <scope>NUCLEOTIDE SEQUENCE [LARGE SCALE GENOMIC DNA]</scope>
    <source>
        <strain evidence="10 11">TBM-1</strain>
    </source>
</reference>
<proteinExistence type="inferred from homology"/>
<protein>
    <recommendedName>
        <fullName evidence="3 8">Corrinoid adenosyltransferase</fullName>
        <ecNumber evidence="3 8">2.5.1.17</ecNumber>
    </recommendedName>
    <alternativeName>
        <fullName evidence="8">Cob(II)alamin adenosyltransferase</fullName>
    </alternativeName>
    <alternativeName>
        <fullName evidence="8">Cob(II)yrinic acid a,c-diamide adenosyltransferase</fullName>
    </alternativeName>
</protein>
<evidence type="ECO:0000313" key="10">
    <source>
        <dbReference type="EMBL" id="NDY91300.1"/>
    </source>
</evidence>
<dbReference type="PANTHER" id="PTHR46638">
    <property type="entry name" value="CORRINOID ADENOSYLTRANSFERASE"/>
    <property type="match status" value="1"/>
</dbReference>
<dbReference type="UniPathway" id="UPA00148">
    <property type="reaction ID" value="UER00233"/>
</dbReference>